<proteinExistence type="predicted"/>
<evidence type="ECO:0000256" key="1">
    <source>
        <dbReference type="ARBA" id="ARBA00022801"/>
    </source>
</evidence>
<dbReference type="EMBL" id="DF196788">
    <property type="protein sequence ID" value="GAC76931.1"/>
    <property type="molecule type" value="Genomic_DNA"/>
</dbReference>
<dbReference type="InterPro" id="IPR008928">
    <property type="entry name" value="6-hairpin_glycosidase_sf"/>
</dbReference>
<dbReference type="STRING" id="1151754.M9LSJ0"/>
<dbReference type="Pfam" id="PF07470">
    <property type="entry name" value="Glyco_hydro_88"/>
    <property type="match status" value="1"/>
</dbReference>
<name>M9LSJ0_PSEA3</name>
<dbReference type="InterPro" id="IPR010905">
    <property type="entry name" value="Glyco_hydro_88"/>
</dbReference>
<dbReference type="GO" id="GO:0016787">
    <property type="term" value="F:hydrolase activity"/>
    <property type="evidence" value="ECO:0007669"/>
    <property type="project" value="UniProtKB-KW"/>
</dbReference>
<evidence type="ECO:0000313" key="3">
    <source>
        <dbReference type="Proteomes" id="UP000011976"/>
    </source>
</evidence>
<dbReference type="AlphaFoldDB" id="M9LSJ0"/>
<evidence type="ECO:0000313" key="2">
    <source>
        <dbReference type="EMBL" id="GAC76931.1"/>
    </source>
</evidence>
<dbReference type="OrthoDB" id="2305845at2759"/>
<protein>
    <submittedName>
        <fullName evidence="2">Uncharacterized protein</fullName>
    </submittedName>
</protein>
<dbReference type="PANTHER" id="PTHR33886">
    <property type="entry name" value="UNSATURATED RHAMNOGALACTURONAN HYDROLASE (EUROFUNG)"/>
    <property type="match status" value="1"/>
</dbReference>
<dbReference type="InterPro" id="IPR012341">
    <property type="entry name" value="6hp_glycosidase-like_sf"/>
</dbReference>
<gene>
    <name evidence="2" type="ORF">PANT_22d00261</name>
</gene>
<reference evidence="3" key="1">
    <citation type="journal article" date="2013" name="Genome Announc.">
        <title>Genome sequence of the basidiomycetous yeast Pseudozyma antarctica T-34, a producer of the glycolipid biosurfactants mannosylerythritol lipids.</title>
        <authorList>
            <person name="Morita T."/>
            <person name="Koike H."/>
            <person name="Koyama Y."/>
            <person name="Hagiwara H."/>
            <person name="Ito E."/>
            <person name="Fukuoka T."/>
            <person name="Imura T."/>
            <person name="Machida M."/>
            <person name="Kitamoto D."/>
        </authorList>
    </citation>
    <scope>NUCLEOTIDE SEQUENCE [LARGE SCALE GENOMIC DNA]</scope>
    <source>
        <strain evidence="3">T-34</strain>
    </source>
</reference>
<dbReference type="Gene3D" id="1.50.10.10">
    <property type="match status" value="1"/>
</dbReference>
<dbReference type="Proteomes" id="UP000011976">
    <property type="component" value="Unassembled WGS sequence"/>
</dbReference>
<dbReference type="InterPro" id="IPR052043">
    <property type="entry name" value="PolySaccharide_Degr_Enz"/>
</dbReference>
<dbReference type="SUPFAM" id="SSF48208">
    <property type="entry name" value="Six-hairpin glycosidases"/>
    <property type="match status" value="1"/>
</dbReference>
<sequence>MTSDSSAAALSSSAAASLVDKLIHKLLHNEDADGKFLLPLDDGRVIDTKGWNGWEWTHGVALYALFEHHELTSSRTSLAIIHDWFAARRKEGGTTKNINTMAALLSLACVCSERDPDSHPEYKDWLVEWAEWVMADAVNGGLPKTQEGGFQHITYDSENKGQLWDDTLMMTVLPLAKIGKVLGVQRYVEEAKYQFLLHIKYLYDAVTGLWFHGWTFEGRHHFAGAHWARGNCWITLAIPLFFHILGDDHDLADHASPLSKHLIGTLEEQLDALLPLQDHITGLFHTLLKYKDSYVESSASAGFAAGAFLALRFGLIKDADKQRKYRALADAALKGVVDMIAEDGELQQTSFGTAMGHDLDFYRNIPITPMPYGQALALLAIVEHMALDASPTA</sequence>
<dbReference type="PANTHER" id="PTHR33886:SF8">
    <property type="entry name" value="UNSATURATED RHAMNOGALACTURONAN HYDROLASE (EUROFUNG)"/>
    <property type="match status" value="1"/>
</dbReference>
<organism evidence="2 3">
    <name type="scientific">Pseudozyma antarctica (strain T-34)</name>
    <name type="common">Yeast</name>
    <name type="synonym">Candida antarctica</name>
    <dbReference type="NCBI Taxonomy" id="1151754"/>
    <lineage>
        <taxon>Eukaryota</taxon>
        <taxon>Fungi</taxon>
        <taxon>Dikarya</taxon>
        <taxon>Basidiomycota</taxon>
        <taxon>Ustilaginomycotina</taxon>
        <taxon>Ustilaginomycetes</taxon>
        <taxon>Ustilaginales</taxon>
        <taxon>Ustilaginaceae</taxon>
        <taxon>Moesziomyces</taxon>
    </lineage>
</organism>
<keyword evidence="1" id="KW-0378">Hydrolase</keyword>
<dbReference type="GO" id="GO:0005975">
    <property type="term" value="P:carbohydrate metabolic process"/>
    <property type="evidence" value="ECO:0007669"/>
    <property type="project" value="InterPro"/>
</dbReference>
<accession>M9LSJ0</accession>